<dbReference type="Proteomes" id="UP000249458">
    <property type="component" value="Unassembled WGS sequence"/>
</dbReference>
<dbReference type="Pfam" id="PF01142">
    <property type="entry name" value="TruD"/>
    <property type="match status" value="2"/>
</dbReference>
<dbReference type="GO" id="GO:0003723">
    <property type="term" value="F:RNA binding"/>
    <property type="evidence" value="ECO:0007669"/>
    <property type="project" value="InterPro"/>
</dbReference>
<dbReference type="AlphaFoldDB" id="A0A364LMV7"/>
<comment type="similarity">
    <text evidence="1 4">Belongs to the pseudouridine synthase TruD family.</text>
</comment>
<dbReference type="GO" id="GO:0160150">
    <property type="term" value="F:tRNA pseudouridine(13) synthase activity"/>
    <property type="evidence" value="ECO:0007669"/>
    <property type="project" value="UniProtKB-EC"/>
</dbReference>
<dbReference type="NCBIfam" id="TIGR00094">
    <property type="entry name" value="tRNA_TruD_broad"/>
    <property type="match status" value="1"/>
</dbReference>
<dbReference type="PROSITE" id="PS01268">
    <property type="entry name" value="UPF0024"/>
    <property type="match status" value="1"/>
</dbReference>
<dbReference type="SUPFAM" id="SSF55120">
    <property type="entry name" value="Pseudouridine synthase"/>
    <property type="match status" value="1"/>
</dbReference>
<comment type="function">
    <text evidence="4">Responsible for synthesis of pseudouridine from uracil-13 in transfer RNAs.</text>
</comment>
<evidence type="ECO:0000256" key="3">
    <source>
        <dbReference type="ARBA" id="ARBA00023235"/>
    </source>
</evidence>
<gene>
    <name evidence="4" type="primary">truD</name>
    <name evidence="6" type="ORF">B1207_00420</name>
</gene>
<evidence type="ECO:0000313" key="6">
    <source>
        <dbReference type="EMBL" id="RAP38389.1"/>
    </source>
</evidence>
<dbReference type="EC" id="5.4.99.27" evidence="4"/>
<dbReference type="InterPro" id="IPR011760">
    <property type="entry name" value="PsdUridine_synth_TruD_insert"/>
</dbReference>
<proteinExistence type="inferred from homology"/>
<dbReference type="Gene3D" id="3.30.2340.10">
    <property type="entry name" value="TruD, insertion domain"/>
    <property type="match status" value="1"/>
</dbReference>
<dbReference type="InterPro" id="IPR020119">
    <property type="entry name" value="PsdUridine_synth_TruD_CS"/>
</dbReference>
<name>A0A364LMV7_9GAMM</name>
<dbReference type="InterPro" id="IPR050170">
    <property type="entry name" value="TruD_pseudoU_synthase"/>
</dbReference>
<dbReference type="GO" id="GO:0031119">
    <property type="term" value="P:tRNA pseudouridine synthesis"/>
    <property type="evidence" value="ECO:0007669"/>
    <property type="project" value="UniProtKB-UniRule"/>
</dbReference>
<dbReference type="InterPro" id="IPR043165">
    <property type="entry name" value="TruD_insert_sf"/>
</dbReference>
<sequence>MSSLAYAYGQPASHGILKQYPEDFIVNEILGFDLTGEGEHLFLFIEKRNINTEDVAKEIARELKLSPRAVSYAGLKDKQALTRQWFSIHLPGKNNLNIELPQGEQWKILNTQRHNKKLKTGALEGNQFQLILRDIHIEDKIEERLSAIAANGVPNYFGEQRFGNNGQNLYKAEQLLFANMKVKNPFLKGMYYSAARAYLYNRILDYRISKGNWNQAVAGDVMQLAGTHSVFHCDSPDEIIQQRIKAFDISPAGALWGGGNNRVTDSALALQDEALADLRSWCEALEAHKLEIAYRAFILQVKDMRWEWLNEKELFLEFALTSGSYATSVIRELLLTLKE</sequence>
<dbReference type="EMBL" id="MVJN01000001">
    <property type="protein sequence ID" value="RAP38389.1"/>
    <property type="molecule type" value="Genomic_DNA"/>
</dbReference>
<dbReference type="RefSeq" id="WP_112218032.1">
    <property type="nucleotide sequence ID" value="NZ_MVJN01000001.1"/>
</dbReference>
<comment type="catalytic activity">
    <reaction evidence="4">
        <text>uridine(13) in tRNA = pseudouridine(13) in tRNA</text>
        <dbReference type="Rhea" id="RHEA:42540"/>
        <dbReference type="Rhea" id="RHEA-COMP:10105"/>
        <dbReference type="Rhea" id="RHEA-COMP:10106"/>
        <dbReference type="ChEBI" id="CHEBI:65314"/>
        <dbReference type="ChEBI" id="CHEBI:65315"/>
        <dbReference type="EC" id="5.4.99.27"/>
    </reaction>
</comment>
<dbReference type="PROSITE" id="PS50984">
    <property type="entry name" value="TRUD"/>
    <property type="match status" value="1"/>
</dbReference>
<evidence type="ECO:0000256" key="4">
    <source>
        <dbReference type="HAMAP-Rule" id="MF_01082"/>
    </source>
</evidence>
<evidence type="ECO:0000259" key="5">
    <source>
        <dbReference type="PROSITE" id="PS50984"/>
    </source>
</evidence>
<dbReference type="InterPro" id="IPR001656">
    <property type="entry name" value="PsdUridine_synth_TruD"/>
</dbReference>
<dbReference type="Gene3D" id="3.30.2350.20">
    <property type="entry name" value="TruD, catalytic domain"/>
    <property type="match status" value="1"/>
</dbReference>
<comment type="caution">
    <text evidence="6">The sequence shown here is derived from an EMBL/GenBank/DDBJ whole genome shotgun (WGS) entry which is preliminary data.</text>
</comment>
<feature type="domain" description="TRUD" evidence="5">
    <location>
        <begin position="152"/>
        <end position="300"/>
    </location>
</feature>
<accession>A0A364LMV7</accession>
<keyword evidence="2 4" id="KW-0819">tRNA processing</keyword>
<organism evidence="6 7">
    <name type="scientific">Legionella quinlivanii</name>
    <dbReference type="NCBI Taxonomy" id="45073"/>
    <lineage>
        <taxon>Bacteria</taxon>
        <taxon>Pseudomonadati</taxon>
        <taxon>Pseudomonadota</taxon>
        <taxon>Gammaproteobacteria</taxon>
        <taxon>Legionellales</taxon>
        <taxon>Legionellaceae</taxon>
        <taxon>Legionella</taxon>
    </lineage>
</organism>
<evidence type="ECO:0000256" key="2">
    <source>
        <dbReference type="ARBA" id="ARBA00022694"/>
    </source>
</evidence>
<feature type="active site" description="Nucleophile" evidence="4">
    <location>
        <position position="77"/>
    </location>
</feature>
<dbReference type="PANTHER" id="PTHR47811:SF1">
    <property type="entry name" value="TRNA PSEUDOURIDINE SYNTHASE D"/>
    <property type="match status" value="1"/>
</dbReference>
<evidence type="ECO:0000256" key="1">
    <source>
        <dbReference type="ARBA" id="ARBA00007953"/>
    </source>
</evidence>
<evidence type="ECO:0000313" key="7">
    <source>
        <dbReference type="Proteomes" id="UP000249458"/>
    </source>
</evidence>
<protein>
    <recommendedName>
        <fullName evidence="4">tRNA pseudouridine synthase D</fullName>
        <ecNumber evidence="4">5.4.99.27</ecNumber>
    </recommendedName>
    <alternativeName>
        <fullName evidence="4">tRNA pseudouridine(13) synthase</fullName>
    </alternativeName>
    <alternativeName>
        <fullName evidence="4">tRNA pseudouridylate synthase D</fullName>
    </alternativeName>
    <alternativeName>
        <fullName evidence="4">tRNA-uridine isomerase D</fullName>
    </alternativeName>
</protein>
<dbReference type="PANTHER" id="PTHR47811">
    <property type="entry name" value="TRNA PSEUDOURIDINE SYNTHASE D"/>
    <property type="match status" value="1"/>
</dbReference>
<keyword evidence="3 4" id="KW-0413">Isomerase</keyword>
<dbReference type="GO" id="GO:0005829">
    <property type="term" value="C:cytosol"/>
    <property type="evidence" value="ECO:0007669"/>
    <property type="project" value="TreeGrafter"/>
</dbReference>
<dbReference type="InterPro" id="IPR042214">
    <property type="entry name" value="TruD_catalytic"/>
</dbReference>
<dbReference type="CDD" id="cd02575">
    <property type="entry name" value="PseudoU_synth_EcTruD"/>
    <property type="match status" value="1"/>
</dbReference>
<dbReference type="InterPro" id="IPR020103">
    <property type="entry name" value="PsdUridine_synth_cat_dom_sf"/>
</dbReference>
<reference evidence="6 7" key="1">
    <citation type="submission" date="2017-02" db="EMBL/GenBank/DDBJ databases">
        <title>Legionella quilivanii strain from human: case report and whole genome sequencing analysis.</title>
        <authorList>
            <person name="Lalancette C."/>
            <person name="Leduc J.-M."/>
            <person name="Levesque S."/>
            <person name="Fournier E."/>
            <person name="Saoud J."/>
            <person name="Faucher S.P."/>
            <person name="Bernard K."/>
            <person name="Martineau C."/>
            <person name="Longtin J."/>
        </authorList>
    </citation>
    <scope>NUCLEOTIDE SEQUENCE [LARGE SCALE GENOMIC DNA]</scope>
    <source>
        <strain evidence="6 7">ID143958</strain>
    </source>
</reference>
<dbReference type="HAMAP" id="MF_01082">
    <property type="entry name" value="TruD"/>
    <property type="match status" value="1"/>
</dbReference>